<gene>
    <name evidence="2" type="ORF">KHQ06_06615</name>
</gene>
<accession>A0ABX8CRY9</accession>
<dbReference type="Proteomes" id="UP000683310">
    <property type="component" value="Chromosome"/>
</dbReference>
<dbReference type="EMBL" id="CP074371">
    <property type="protein sequence ID" value="QVI22685.1"/>
    <property type="molecule type" value="Genomic_DNA"/>
</dbReference>
<reference evidence="2 3" key="1">
    <citation type="submission" date="2021-04" db="EMBL/GenBank/DDBJ databases">
        <title>Nocardia tengchongensis.</title>
        <authorList>
            <person name="Zhuang k."/>
            <person name="Ran Y."/>
            <person name="Li W."/>
        </authorList>
    </citation>
    <scope>NUCLEOTIDE SEQUENCE [LARGE SCALE GENOMIC DNA]</scope>
    <source>
        <strain evidence="2 3">CFH S0057</strain>
    </source>
</reference>
<dbReference type="RefSeq" id="WP_213558764.1">
    <property type="nucleotide sequence ID" value="NZ_JBHXAJ010000003.1"/>
</dbReference>
<proteinExistence type="predicted"/>
<keyword evidence="3" id="KW-1185">Reference proteome</keyword>
<feature type="compositionally biased region" description="Polar residues" evidence="1">
    <location>
        <begin position="356"/>
        <end position="373"/>
    </location>
</feature>
<sequence>MLEQMYLPPDQGGLPQQGPAPTTLAELALPGVDPKDYPRSPTAAALDQIVGAITSAEPGSAVDSGPKSLFPGILVQNPVGVPKTTDIQVTASCVLPVPSTPGAVPVSISSPNTRFRTNLEYTPQQLADDLAILKAGPTPWVGPGSPYDVAQQRLEAARYTIIEQRNDLERAFFEPRNDDERALQQAAFRRLHDAGIQWNDPAVERFLRDDKTQFLSDPTKPARYTAPPKYTPAEIRQQILEANRPDVDFRTAAGSFLVDMTIGPAIVLWDAAHDRGDHSGWEIAGAAAQLGLNVLMLPGVGGAAAAGARAGLRAVAPELMASLKASDSALDALRISREFQGQQLAKEVEAFGQHSEIPQSHVSAPNPTESGVSNLHPDAVPQPARSTPRRAESVAAQDAGTVPDTVPYADAAARSSVAQEVSIVLEDIPVLTQGTHPLLDVPTDLTAIPRFSPLRLADPAEFSHWAVGRTAGDEAVALYSPGDLRVAGTQLVPDAQMALARASYDDLRAVQAMLDVQGEDVAGLLNQYGIKGRKSVPGFSGVDDVVSRLNESLVNLAEVRQRGFPYLFDSKAHFEETKVAVLEAAGMRGINPDDVELLVQGSSVHKPLAGDVDIALVVSAAKFDEYSLQFLRYATKDNAKKSILKEIPKGKLAYNRWMPRSGGDNIGAIIHETLLGGQKIQISLMKEGGEYLVAPYLR</sequence>
<evidence type="ECO:0000313" key="3">
    <source>
        <dbReference type="Proteomes" id="UP000683310"/>
    </source>
</evidence>
<feature type="region of interest" description="Disordered" evidence="1">
    <location>
        <begin position="354"/>
        <end position="397"/>
    </location>
</feature>
<feature type="compositionally biased region" description="Low complexity" evidence="1">
    <location>
        <begin position="8"/>
        <end position="21"/>
    </location>
</feature>
<organism evidence="2 3">
    <name type="scientific">Nocardia tengchongensis</name>
    <dbReference type="NCBI Taxonomy" id="2055889"/>
    <lineage>
        <taxon>Bacteria</taxon>
        <taxon>Bacillati</taxon>
        <taxon>Actinomycetota</taxon>
        <taxon>Actinomycetes</taxon>
        <taxon>Mycobacteriales</taxon>
        <taxon>Nocardiaceae</taxon>
        <taxon>Nocardia</taxon>
    </lineage>
</organism>
<protein>
    <submittedName>
        <fullName evidence="2">Uncharacterized protein</fullName>
    </submittedName>
</protein>
<name>A0ABX8CRY9_9NOCA</name>
<feature type="region of interest" description="Disordered" evidence="1">
    <location>
        <begin position="1"/>
        <end position="22"/>
    </location>
</feature>
<evidence type="ECO:0000256" key="1">
    <source>
        <dbReference type="SAM" id="MobiDB-lite"/>
    </source>
</evidence>
<evidence type="ECO:0000313" key="2">
    <source>
        <dbReference type="EMBL" id="QVI22685.1"/>
    </source>
</evidence>